<evidence type="ECO:0000313" key="1">
    <source>
        <dbReference type="EMBL" id="KAG5463377.1"/>
    </source>
</evidence>
<organism evidence="1 2">
    <name type="scientific">Olpidium bornovanus</name>
    <dbReference type="NCBI Taxonomy" id="278681"/>
    <lineage>
        <taxon>Eukaryota</taxon>
        <taxon>Fungi</taxon>
        <taxon>Fungi incertae sedis</taxon>
        <taxon>Olpidiomycota</taxon>
        <taxon>Olpidiomycotina</taxon>
        <taxon>Olpidiomycetes</taxon>
        <taxon>Olpidiales</taxon>
        <taxon>Olpidiaceae</taxon>
        <taxon>Olpidium</taxon>
    </lineage>
</organism>
<accession>A0A8H8A1N0</accession>
<proteinExistence type="predicted"/>
<comment type="caution">
    <text evidence="1">The sequence shown here is derived from an EMBL/GenBank/DDBJ whole genome shotgun (WGS) entry which is preliminary data.</text>
</comment>
<protein>
    <submittedName>
        <fullName evidence="1">Uncharacterized protein</fullName>
    </submittedName>
</protein>
<dbReference type="Proteomes" id="UP000673691">
    <property type="component" value="Unassembled WGS sequence"/>
</dbReference>
<gene>
    <name evidence="1" type="ORF">BJ554DRAFT_8070</name>
</gene>
<reference evidence="1 2" key="1">
    <citation type="journal article" name="Sci. Rep.">
        <title>Genome-scale phylogenetic analyses confirm Olpidium as the closest living zoosporic fungus to the non-flagellated, terrestrial fungi.</title>
        <authorList>
            <person name="Chang Y."/>
            <person name="Rochon D."/>
            <person name="Sekimoto S."/>
            <person name="Wang Y."/>
            <person name="Chovatia M."/>
            <person name="Sandor L."/>
            <person name="Salamov A."/>
            <person name="Grigoriev I.V."/>
            <person name="Stajich J.E."/>
            <person name="Spatafora J.W."/>
        </authorList>
    </citation>
    <scope>NUCLEOTIDE SEQUENCE [LARGE SCALE GENOMIC DNA]</scope>
    <source>
        <strain evidence="1">S191</strain>
    </source>
</reference>
<evidence type="ECO:0000313" key="2">
    <source>
        <dbReference type="Proteomes" id="UP000673691"/>
    </source>
</evidence>
<dbReference type="EMBL" id="JAEFCI010000694">
    <property type="protein sequence ID" value="KAG5463377.1"/>
    <property type="molecule type" value="Genomic_DNA"/>
</dbReference>
<dbReference type="AlphaFoldDB" id="A0A8H8A1N0"/>
<feature type="non-terminal residue" evidence="1">
    <location>
        <position position="1"/>
    </location>
</feature>
<name>A0A8H8A1N0_9FUNG</name>
<sequence length="115" mass="13039">APRTYAPQLEEFRLPTYPVSGIRGNVVLLRREKEGEKGKDGKHMAPRTYAPQLEEFRLPTYPVSGIRGNVVLLQGRRSYKGKSGGLRASSLRSYWRSFGRLRTRLPGIRGNVVRV</sequence>
<keyword evidence="2" id="KW-1185">Reference proteome</keyword>